<name>A0AAD7FZE6_MYCRO</name>
<keyword evidence="2" id="KW-1185">Reference proteome</keyword>
<evidence type="ECO:0000313" key="1">
    <source>
        <dbReference type="EMBL" id="KAJ7645767.1"/>
    </source>
</evidence>
<gene>
    <name evidence="1" type="ORF">B0H17DRAFT_1148309</name>
</gene>
<reference evidence="1" key="1">
    <citation type="submission" date="2023-03" db="EMBL/GenBank/DDBJ databases">
        <title>Massive genome expansion in bonnet fungi (Mycena s.s.) driven by repeated elements and novel gene families across ecological guilds.</title>
        <authorList>
            <consortium name="Lawrence Berkeley National Laboratory"/>
            <person name="Harder C.B."/>
            <person name="Miyauchi S."/>
            <person name="Viragh M."/>
            <person name="Kuo A."/>
            <person name="Thoen E."/>
            <person name="Andreopoulos B."/>
            <person name="Lu D."/>
            <person name="Skrede I."/>
            <person name="Drula E."/>
            <person name="Henrissat B."/>
            <person name="Morin E."/>
            <person name="Kohler A."/>
            <person name="Barry K."/>
            <person name="LaButti K."/>
            <person name="Morin E."/>
            <person name="Salamov A."/>
            <person name="Lipzen A."/>
            <person name="Mereny Z."/>
            <person name="Hegedus B."/>
            <person name="Baldrian P."/>
            <person name="Stursova M."/>
            <person name="Weitz H."/>
            <person name="Taylor A."/>
            <person name="Grigoriev I.V."/>
            <person name="Nagy L.G."/>
            <person name="Martin F."/>
            <person name="Kauserud H."/>
        </authorList>
    </citation>
    <scope>NUCLEOTIDE SEQUENCE</scope>
    <source>
        <strain evidence="1">CBHHK067</strain>
    </source>
</reference>
<comment type="caution">
    <text evidence="1">The sequence shown here is derived from an EMBL/GenBank/DDBJ whole genome shotgun (WGS) entry which is preliminary data.</text>
</comment>
<dbReference type="Proteomes" id="UP001221757">
    <property type="component" value="Unassembled WGS sequence"/>
</dbReference>
<dbReference type="EMBL" id="JARKIE010000393">
    <property type="protein sequence ID" value="KAJ7645767.1"/>
    <property type="molecule type" value="Genomic_DNA"/>
</dbReference>
<sequence length="106" mass="11949">MLVDSFPPTRLVHAMQDFGVNDSSPAEESTIYHRVGVGRVSDRIPRYAPYDFGISPRWWSQNGKRPANKNLLKDWNKYPEPDDCGLVVERDGNGTIVNAHFSSGDE</sequence>
<organism evidence="1 2">
    <name type="scientific">Mycena rosella</name>
    <name type="common">Pink bonnet</name>
    <name type="synonym">Agaricus rosellus</name>
    <dbReference type="NCBI Taxonomy" id="1033263"/>
    <lineage>
        <taxon>Eukaryota</taxon>
        <taxon>Fungi</taxon>
        <taxon>Dikarya</taxon>
        <taxon>Basidiomycota</taxon>
        <taxon>Agaricomycotina</taxon>
        <taxon>Agaricomycetes</taxon>
        <taxon>Agaricomycetidae</taxon>
        <taxon>Agaricales</taxon>
        <taxon>Marasmiineae</taxon>
        <taxon>Mycenaceae</taxon>
        <taxon>Mycena</taxon>
    </lineage>
</organism>
<dbReference type="AlphaFoldDB" id="A0AAD7FZE6"/>
<evidence type="ECO:0000313" key="2">
    <source>
        <dbReference type="Proteomes" id="UP001221757"/>
    </source>
</evidence>
<protein>
    <submittedName>
        <fullName evidence="1">Uncharacterized protein</fullName>
    </submittedName>
</protein>
<proteinExistence type="predicted"/>
<accession>A0AAD7FZE6</accession>